<dbReference type="PANTHER" id="PTHR10145">
    <property type="entry name" value="TRANSCRIPTION ELONGATION FACTOR SPT6"/>
    <property type="match status" value="1"/>
</dbReference>
<feature type="compositionally biased region" description="Acidic residues" evidence="7">
    <location>
        <begin position="231"/>
        <end position="263"/>
    </location>
</feature>
<evidence type="ECO:0000259" key="8">
    <source>
        <dbReference type="PROSITE" id="PS50126"/>
    </source>
</evidence>
<dbReference type="GO" id="GO:0008023">
    <property type="term" value="C:transcription elongation factor complex"/>
    <property type="evidence" value="ECO:0007669"/>
    <property type="project" value="TreeGrafter"/>
</dbReference>
<dbReference type="Pfam" id="PF14633">
    <property type="entry name" value="SH2_2"/>
    <property type="match status" value="1"/>
</dbReference>
<dbReference type="InterPro" id="IPR012340">
    <property type="entry name" value="NA-bd_OB-fold"/>
</dbReference>
<proteinExistence type="inferred from homology"/>
<dbReference type="InterPro" id="IPR012337">
    <property type="entry name" value="RNaseH-like_sf"/>
</dbReference>
<dbReference type="EMBL" id="JAQIZT010000006">
    <property type="protein sequence ID" value="KAJ6992129.1"/>
    <property type="molecule type" value="Genomic_DNA"/>
</dbReference>
<evidence type="ECO:0000256" key="4">
    <source>
        <dbReference type="ARBA" id="ARBA00023163"/>
    </source>
</evidence>
<dbReference type="SUPFAM" id="SSF158832">
    <property type="entry name" value="Tex N-terminal region-like"/>
    <property type="match status" value="1"/>
</dbReference>
<organism evidence="10 11">
    <name type="scientific">Populus alba x Populus x berolinensis</name>
    <dbReference type="NCBI Taxonomy" id="444605"/>
    <lineage>
        <taxon>Eukaryota</taxon>
        <taxon>Viridiplantae</taxon>
        <taxon>Streptophyta</taxon>
        <taxon>Embryophyta</taxon>
        <taxon>Tracheophyta</taxon>
        <taxon>Spermatophyta</taxon>
        <taxon>Magnoliopsida</taxon>
        <taxon>eudicotyledons</taxon>
        <taxon>Gunneridae</taxon>
        <taxon>Pentapetalae</taxon>
        <taxon>rosids</taxon>
        <taxon>fabids</taxon>
        <taxon>Malpighiales</taxon>
        <taxon>Salicaceae</taxon>
        <taxon>Saliceae</taxon>
        <taxon>Populus</taxon>
    </lineage>
</organism>
<protein>
    <recommendedName>
        <fullName evidence="6">Nascent polypeptide-associated complex subunit beta</fullName>
    </recommendedName>
</protein>
<feature type="domain" description="S1 motif" evidence="8">
    <location>
        <begin position="1141"/>
        <end position="1212"/>
    </location>
</feature>
<dbReference type="PROSITE" id="PS51151">
    <property type="entry name" value="NAC_AB"/>
    <property type="match status" value="1"/>
</dbReference>
<accession>A0AAD6QKQ6</accession>
<keyword evidence="11" id="KW-1185">Reference proteome</keyword>
<feature type="compositionally biased region" description="Acidic residues" evidence="7">
    <location>
        <begin position="77"/>
        <end position="92"/>
    </location>
</feature>
<dbReference type="Pfam" id="PF19026">
    <property type="entry name" value="UBA_HYPK"/>
    <property type="match status" value="1"/>
</dbReference>
<dbReference type="InterPro" id="IPR003029">
    <property type="entry name" value="S1_domain"/>
</dbReference>
<feature type="region of interest" description="Disordered" evidence="7">
    <location>
        <begin position="77"/>
        <end position="263"/>
    </location>
</feature>
<dbReference type="FunFam" id="1.10.8.10:FF:000006">
    <property type="entry name" value="Putative nascent polypeptide-associated complex subunit alpha"/>
    <property type="match status" value="1"/>
</dbReference>
<evidence type="ECO:0000256" key="3">
    <source>
        <dbReference type="ARBA" id="ARBA00009253"/>
    </source>
</evidence>
<dbReference type="FunFam" id="2.20.70.30:FF:000002">
    <property type="entry name" value="Nascent polypeptide-associated complex (NAC), alpha subunit"/>
    <property type="match status" value="1"/>
</dbReference>
<comment type="caution">
    <text evidence="10">The sequence shown here is derived from an EMBL/GenBank/DDBJ whole genome shotgun (WGS) entry which is preliminary data.</text>
</comment>
<dbReference type="CDD" id="cd09918">
    <property type="entry name" value="SH2_Nterm_SPT6_like"/>
    <property type="match status" value="1"/>
</dbReference>
<keyword evidence="5" id="KW-0539">Nucleus</keyword>
<dbReference type="GO" id="GO:0003676">
    <property type="term" value="F:nucleic acid binding"/>
    <property type="evidence" value="ECO:0007669"/>
    <property type="project" value="InterPro"/>
</dbReference>
<dbReference type="InterPro" id="IPR017072">
    <property type="entry name" value="TF_Spt6"/>
</dbReference>
<dbReference type="SUPFAM" id="SSF50249">
    <property type="entry name" value="Nucleic acid-binding proteins"/>
    <property type="match status" value="1"/>
</dbReference>
<dbReference type="InterPro" id="IPR028083">
    <property type="entry name" value="Spt6_acidic_N_dom"/>
</dbReference>
<dbReference type="FunFam" id="3.30.505.10:FF:000050">
    <property type="entry name" value="Transcription elongation factor spt6"/>
    <property type="match status" value="1"/>
</dbReference>
<comment type="function">
    <text evidence="1">May promote appropriate targeting of ribosome-nascent polypeptide complexes.</text>
</comment>
<evidence type="ECO:0000256" key="2">
    <source>
        <dbReference type="ARBA" id="ARBA00004123"/>
    </source>
</evidence>
<feature type="compositionally biased region" description="Basic residues" evidence="7">
    <location>
        <begin position="174"/>
        <end position="189"/>
    </location>
</feature>
<dbReference type="FunFam" id="1.10.10.650:FF:000003">
    <property type="entry name" value="Transcription elongation factor spt6"/>
    <property type="match status" value="1"/>
</dbReference>
<feature type="domain" description="NAC-A/B" evidence="9">
    <location>
        <begin position="1720"/>
        <end position="1785"/>
    </location>
</feature>
<dbReference type="InterPro" id="IPR002715">
    <property type="entry name" value="Nas_poly-pep-assoc_cplx_dom"/>
</dbReference>
<dbReference type="SMART" id="SM00316">
    <property type="entry name" value="S1"/>
    <property type="match status" value="1"/>
</dbReference>
<dbReference type="Gene3D" id="1.10.3500.10">
    <property type="entry name" value="Tex N-terminal region-like"/>
    <property type="match status" value="1"/>
</dbReference>
<dbReference type="FunFam" id="3.30.420.140:FF:000006">
    <property type="entry name" value="Transcription elongation factor spt6"/>
    <property type="match status" value="1"/>
</dbReference>
<keyword evidence="6" id="KW-0805">Transcription regulation</keyword>
<feature type="compositionally biased region" description="Acidic residues" evidence="7">
    <location>
        <begin position="102"/>
        <end position="141"/>
    </location>
</feature>
<dbReference type="Gene3D" id="3.30.420.140">
    <property type="entry name" value="YqgF/RNase H-like domain"/>
    <property type="match status" value="1"/>
</dbReference>
<dbReference type="Pfam" id="PF14635">
    <property type="entry name" value="HHH_7"/>
    <property type="match status" value="1"/>
</dbReference>
<comment type="similarity">
    <text evidence="3">Belongs to the SPT6 family.</text>
</comment>
<dbReference type="GO" id="GO:0034728">
    <property type="term" value="P:nucleosome organization"/>
    <property type="evidence" value="ECO:0007669"/>
    <property type="project" value="TreeGrafter"/>
</dbReference>
<comment type="subunit">
    <text evidence="6">Part of the nascent polypeptide-associated complex (NAC).</text>
</comment>
<dbReference type="SMART" id="SM01407">
    <property type="entry name" value="NAC"/>
    <property type="match status" value="1"/>
</dbReference>
<dbReference type="FunFam" id="1.10.150.850:FF:000001">
    <property type="entry name" value="Transcription elongation factor spt6"/>
    <property type="match status" value="1"/>
</dbReference>
<dbReference type="InterPro" id="IPR006641">
    <property type="entry name" value="YqgF/RNaseH-like_dom"/>
</dbReference>
<dbReference type="InterPro" id="IPR035420">
    <property type="entry name" value="Spt6_SH2"/>
</dbReference>
<dbReference type="InterPro" id="IPR042066">
    <property type="entry name" value="Spt6_death-like"/>
</dbReference>
<feature type="region of interest" description="Disordered" evidence="7">
    <location>
        <begin position="1658"/>
        <end position="1682"/>
    </location>
</feature>
<evidence type="ECO:0000313" key="10">
    <source>
        <dbReference type="EMBL" id="KAJ6992129.1"/>
    </source>
</evidence>
<dbReference type="Gene3D" id="1.10.8.10">
    <property type="entry name" value="DNA helicase RuvA subunit, C-terminal domain"/>
    <property type="match status" value="1"/>
</dbReference>
<feature type="region of interest" description="Disordered" evidence="7">
    <location>
        <begin position="1542"/>
        <end position="1632"/>
    </location>
</feature>
<sequence>MERPQKLKKQVSPQRAQQVHYYIKPKQRKSVIFFSRFFSISFLISLFNPRYHCQISQFSLPLALCLPSIGMGKNVVSDEEDEVELEDEDEREPVDGDRIGRDDDDDEDEEGQDEYEKDDFIVDDVEEEEEVGEEEDRADSDEERHKKKKKKKKREAEDVLDEDDYELLRDNNVYHHRPKDSKKFKRLKKAQRDSDEDRYGLSDDEFDGSGKGGRTAEEKLKRSLFGVPLEDMPEEEEQEEVEEDADIGDEDEMADFIVDEDDDDGTLVRRKKLKKKKSQQASGVSSSALQEAQEIFGDVDELIQIRRQGLESGEWRERRLEDEFEPTVLSEKYMTEKDDQIRMTDIPERMQVSEGSTGPPPLDDFSIMEESNWIYSQIASGTLPLFAESGLLINKDDVTRLLELHHIQKLDIPFIAMYRKEECLSLLKDPEQHEDDENPYDTGRIPTFKWHKVLWAIQDLDRKWLLLQKRKSALNAYYNKRFEEESRRIYDETRLNLNQQLFESILKSLKTAESEREVDDVDAKFNLHFPPGEVVVDEGQYKRPMRRSQYSVCSKAGLWEVASKFGYSAEQLGMQLSLLKMEDELQDAKETPEEMASNFTCAMFESPQTVLKGARHMAAVEISCEPCVRRYVRLIFMDKAVVSTSIKWLREKPVKKFEDAQWLLIQKAEEEKLLQVTIKLPQKVMDQLIDDCNGRYLSIGVSKYAQLWNEQRSLILKDALFAFLLPSMEKEARSLLTSRAKNRLLWEYGKVFWNKVSVGPYQRKESDISMDDEAAPRVMACCWGPGKPATTFVMLDSSGEVLDVLYAGSLTLRSQHANDQQRKKNDQQRVLKFMTDHQPHVVVLGAVHLSCTKLKDDIYEIIFKMVEENPRDVGHEMDELSIVYGDESLPRLYENSRISSDQLPGQSGIVKRAVALGRYLQNPLAMVATLCGPAREILSWKLNPLENFLTPDDKYMVIEQVMVDATNQVGLDINLATSHEWLFAPLQFISGLGPRKAASLQRSLVRTGAIFTRKDFVTAHGLGKKVFVNAVGFLRVRRSGLAASSSQFIDVLDDTRIHPESYGLAQELAKVIYEKDSGDVNDDDDALEMAIEYVKERPNLLKTFVFDKYLEDKKRENKKETFMDIRRELIQGETEDTLAEGIIVQATVRRVQGGKAICALESGLTGILTKEDYTDDWRDIPELSDKLREDDILTCKIKSIQKNRYQVFLVCKDSEMRNNRYQLARNLDHYYHEDQSSLRSEQEKVRKERELAKKHFKPRMIVHPRFQNITADEAMEFLSDKDPGESIIRPSSRGPSYLTLTLKVYNVVYAHKDIVEGGKEHKDITSVLRIGKTLKIGEDTFEDLDEVMDRYVDPLVSYLKAMLSYRKFRSGTKAEVDELLRIEKSQQPTRIVYAFGICHEHPGTFILTYIRSTNPHHEYVGLYPKGFKFRKRMFEDIDRLVAYFQKHIDDSLHESAPSIRSVAAMVPMRSPATGALPGVVQPMKVVGEGSLLTENVLLVQVPGQVEMIIEVVVVEMVTRVGHQDHTVDEDVVVAHITMAAEGDSGYDKPRWDSGTKDGDEGWGSFPGAKVQNSPGREAFPGGWGTGASSGGNGWGGGASGGDNSGWGHGTGGGTDSGNSGRGATSSKRDSAQRDGVLLEVEMAMVVTLVMEVVHKVAGGTGGNGGGDWGQENGSGATDNRSSELPVLLPRDVLNSHKPTMDGQEVVVVGKGDVGGRGKQSRSEKKSRKAMLKLGMKPLPGVSRVTVKKSKNIMFVISKPDVFKSPNSDTYIVFGEAKIEDLSSQLQTQAAEQFKAPNPSTSASQPEPSSTAQDDEDVDETGVEPKDIELVMTQAGVSRSKAVKALKSADGDIVTAIMELTN</sequence>
<dbReference type="CDD" id="cd22054">
    <property type="entry name" value="NAC_NACA"/>
    <property type="match status" value="1"/>
</dbReference>
<comment type="subcellular location">
    <subcellularLocation>
        <location evidence="2">Nucleus</location>
    </subcellularLocation>
</comment>
<dbReference type="Gene3D" id="2.20.70.30">
    <property type="entry name" value="Nascent polypeptide-associated complex domain"/>
    <property type="match status" value="1"/>
</dbReference>
<dbReference type="GO" id="GO:0140673">
    <property type="term" value="P:transcription elongation-coupled chromatin remodeling"/>
    <property type="evidence" value="ECO:0007669"/>
    <property type="project" value="InterPro"/>
</dbReference>
<reference evidence="10" key="1">
    <citation type="journal article" date="2023" name="Mol. Ecol. Resour.">
        <title>Chromosome-level genome assembly of a triploid poplar Populus alba 'Berolinensis'.</title>
        <authorList>
            <person name="Chen S."/>
            <person name="Yu Y."/>
            <person name="Wang X."/>
            <person name="Wang S."/>
            <person name="Zhang T."/>
            <person name="Zhou Y."/>
            <person name="He R."/>
            <person name="Meng N."/>
            <person name="Wang Y."/>
            <person name="Liu W."/>
            <person name="Liu Z."/>
            <person name="Liu J."/>
            <person name="Guo Q."/>
            <person name="Huang H."/>
            <person name="Sederoff R.R."/>
            <person name="Wang G."/>
            <person name="Qu G."/>
            <person name="Chen S."/>
        </authorList>
    </citation>
    <scope>NUCLEOTIDE SEQUENCE</scope>
    <source>
        <strain evidence="10">SC-2020</strain>
    </source>
</reference>
<dbReference type="GO" id="GO:0042393">
    <property type="term" value="F:histone binding"/>
    <property type="evidence" value="ECO:0007669"/>
    <property type="project" value="TreeGrafter"/>
</dbReference>
<dbReference type="CDD" id="cd14415">
    <property type="entry name" value="UBA_NACA_NACP1"/>
    <property type="match status" value="1"/>
</dbReference>
<dbReference type="Gene3D" id="1.10.150.850">
    <property type="entry name" value="Spt6, helix-hairpin-helix domain"/>
    <property type="match status" value="1"/>
</dbReference>
<evidence type="ECO:0000259" key="9">
    <source>
        <dbReference type="PROSITE" id="PS51151"/>
    </source>
</evidence>
<feature type="compositionally biased region" description="Basic and acidic residues" evidence="7">
    <location>
        <begin position="1545"/>
        <end position="1559"/>
    </location>
</feature>
<comment type="similarity">
    <text evidence="6">Belongs to the NAC-beta family.</text>
</comment>
<evidence type="ECO:0000256" key="1">
    <source>
        <dbReference type="ARBA" id="ARBA00004000"/>
    </source>
</evidence>
<evidence type="ECO:0000256" key="5">
    <source>
        <dbReference type="ARBA" id="ARBA00023242"/>
    </source>
</evidence>
<feature type="compositionally biased region" description="Gly residues" evidence="7">
    <location>
        <begin position="1581"/>
        <end position="1615"/>
    </location>
</feature>
<dbReference type="Gene3D" id="1.10.10.650">
    <property type="entry name" value="RuvA domain 2-like"/>
    <property type="match status" value="1"/>
</dbReference>
<evidence type="ECO:0000256" key="6">
    <source>
        <dbReference type="RuleBase" id="RU361272"/>
    </source>
</evidence>
<gene>
    <name evidence="10" type="ORF">NC653_015476</name>
</gene>
<dbReference type="Proteomes" id="UP001164929">
    <property type="component" value="Chromosome 6"/>
</dbReference>
<feature type="compositionally biased region" description="Basic and acidic residues" evidence="7">
    <location>
        <begin position="190"/>
        <end position="201"/>
    </location>
</feature>
<name>A0AAD6QKQ6_9ROSI</name>
<keyword evidence="4 6" id="KW-0804">Transcription</keyword>
<feature type="compositionally biased region" description="Gly residues" evidence="7">
    <location>
        <begin position="1658"/>
        <end position="1668"/>
    </location>
</feature>
<feature type="compositionally biased region" description="Acidic residues" evidence="7">
    <location>
        <begin position="1812"/>
        <end position="1821"/>
    </location>
</feature>
<dbReference type="CDD" id="cd09928">
    <property type="entry name" value="SH2_Cterm_SPT6_like"/>
    <property type="match status" value="1"/>
</dbReference>
<dbReference type="InterPro" id="IPR035018">
    <property type="entry name" value="Spt6_SH2_C"/>
</dbReference>
<feature type="region of interest" description="Disordered" evidence="7">
    <location>
        <begin position="1789"/>
        <end position="1826"/>
    </location>
</feature>
<feature type="compositionally biased region" description="Polar residues" evidence="7">
    <location>
        <begin position="1797"/>
        <end position="1811"/>
    </location>
</feature>
<dbReference type="Gene3D" id="2.40.50.140">
    <property type="entry name" value="Nucleic acid-binding proteins"/>
    <property type="match status" value="1"/>
</dbReference>
<dbReference type="PROSITE" id="PS50126">
    <property type="entry name" value="S1"/>
    <property type="match status" value="1"/>
</dbReference>
<dbReference type="SMART" id="SM00732">
    <property type="entry name" value="YqgFc"/>
    <property type="match status" value="1"/>
</dbReference>
<dbReference type="PANTHER" id="PTHR10145:SF6">
    <property type="entry name" value="TRANSCRIPTION ELONGATION FACTOR SPT6"/>
    <property type="match status" value="1"/>
</dbReference>
<dbReference type="InterPro" id="IPR023323">
    <property type="entry name" value="Tex-like_dom_sf"/>
</dbReference>
<dbReference type="FunFam" id="2.40.50.140:FF:000256">
    <property type="entry name" value="Transcription elongation factor spt6"/>
    <property type="match status" value="1"/>
</dbReference>
<dbReference type="InterPro" id="IPR028231">
    <property type="entry name" value="Spt6_YqgF"/>
</dbReference>
<dbReference type="InterPro" id="IPR044034">
    <property type="entry name" value="NAC-like_UBA"/>
</dbReference>
<dbReference type="GO" id="GO:0031491">
    <property type="term" value="F:nucleosome binding"/>
    <property type="evidence" value="ECO:0007669"/>
    <property type="project" value="TreeGrafter"/>
</dbReference>
<dbReference type="InterPro" id="IPR023319">
    <property type="entry name" value="Tex-like_HTH_dom_sf"/>
</dbReference>
<dbReference type="Gene3D" id="3.30.505.10">
    <property type="entry name" value="SH2 domain"/>
    <property type="match status" value="2"/>
</dbReference>
<dbReference type="InterPro" id="IPR036860">
    <property type="entry name" value="SH2_dom_sf"/>
</dbReference>
<dbReference type="SUPFAM" id="SSF47781">
    <property type="entry name" value="RuvA domain 2-like"/>
    <property type="match status" value="2"/>
</dbReference>
<dbReference type="FunFam" id="3.30.505.10:FF:000047">
    <property type="entry name" value="Transcription elongation factor spt6"/>
    <property type="match status" value="1"/>
</dbReference>
<dbReference type="Pfam" id="PF14639">
    <property type="entry name" value="YqgF"/>
    <property type="match status" value="1"/>
</dbReference>
<evidence type="ECO:0000256" key="7">
    <source>
        <dbReference type="SAM" id="MobiDB-lite"/>
    </source>
</evidence>
<dbReference type="Gene3D" id="1.10.10.2740">
    <property type="entry name" value="Spt6, Death-like domain"/>
    <property type="match status" value="1"/>
</dbReference>
<dbReference type="Pfam" id="PF14632">
    <property type="entry name" value="SPT6_acidic"/>
    <property type="match status" value="1"/>
</dbReference>
<dbReference type="InterPro" id="IPR032706">
    <property type="entry name" value="Spt6_HHH"/>
</dbReference>
<dbReference type="Pfam" id="PF01849">
    <property type="entry name" value="NAC"/>
    <property type="match status" value="1"/>
</dbReference>
<dbReference type="InterPro" id="IPR038187">
    <property type="entry name" value="NAC_A/B_dom_sf"/>
</dbReference>
<dbReference type="InterPro" id="IPR035019">
    <property type="entry name" value="Spt6_SH2_N"/>
</dbReference>
<dbReference type="SUPFAM" id="SSF53098">
    <property type="entry name" value="Ribonuclease H-like"/>
    <property type="match status" value="1"/>
</dbReference>
<dbReference type="SUPFAM" id="SSF55550">
    <property type="entry name" value="SH2 domain"/>
    <property type="match status" value="1"/>
</dbReference>
<evidence type="ECO:0000313" key="11">
    <source>
        <dbReference type="Proteomes" id="UP001164929"/>
    </source>
</evidence>
<dbReference type="FunFam" id="1.10.10.2740:FF:000002">
    <property type="entry name" value="Transcription elongation factor Spt6"/>
    <property type="match status" value="1"/>
</dbReference>
<dbReference type="InterPro" id="IPR037027">
    <property type="entry name" value="YqgF/RNaseH-like_dom_sf"/>
</dbReference>
<dbReference type="InterPro" id="IPR010994">
    <property type="entry name" value="RuvA_2-like"/>
</dbReference>